<name>A0A6C2UKC3_9BACT</name>
<dbReference type="AlphaFoldDB" id="A0A6C2UKC3"/>
<evidence type="ECO:0000313" key="2">
    <source>
        <dbReference type="Proteomes" id="UP000346198"/>
    </source>
</evidence>
<accession>A0A6C2UKC3</accession>
<protein>
    <submittedName>
        <fullName evidence="1">Uncharacterized protein</fullName>
    </submittedName>
</protein>
<reference evidence="1 2" key="1">
    <citation type="submission" date="2019-04" db="EMBL/GenBank/DDBJ databases">
        <authorList>
            <person name="Van Vliet M D."/>
        </authorList>
    </citation>
    <scope>NUCLEOTIDE SEQUENCE [LARGE SCALE GENOMIC DNA]</scope>
    <source>
        <strain evidence="1 2">F21</strain>
    </source>
</reference>
<keyword evidence="2" id="KW-1185">Reference proteome</keyword>
<proteinExistence type="predicted"/>
<organism evidence="1 2">
    <name type="scientific">Pontiella sulfatireligans</name>
    <dbReference type="NCBI Taxonomy" id="2750658"/>
    <lineage>
        <taxon>Bacteria</taxon>
        <taxon>Pseudomonadati</taxon>
        <taxon>Kiritimatiellota</taxon>
        <taxon>Kiritimatiellia</taxon>
        <taxon>Kiritimatiellales</taxon>
        <taxon>Pontiellaceae</taxon>
        <taxon>Pontiella</taxon>
    </lineage>
</organism>
<sequence length="84" mass="9475">MKIYCPAASTDSEGFLFQSPWGEPKSMILLLTGWDETLIGFKSEWHITSFEELAKPLALPFRLLVFSYSLLGKTHSSAVYNTDN</sequence>
<gene>
    <name evidence="1" type="ORF">SCARR_02751</name>
</gene>
<dbReference type="Proteomes" id="UP000346198">
    <property type="component" value="Unassembled WGS sequence"/>
</dbReference>
<dbReference type="EMBL" id="CAAHFH010000002">
    <property type="protein sequence ID" value="VGO20685.1"/>
    <property type="molecule type" value="Genomic_DNA"/>
</dbReference>
<evidence type="ECO:0000313" key="1">
    <source>
        <dbReference type="EMBL" id="VGO20685.1"/>
    </source>
</evidence>